<sequence length="79" mass="9572">MYYYTLFIFVYNKKISFLLYYTFQISYLLGINNTSQLHLQYASCLLSCVIPCTYLFSIKIKSQCRCTDQKHYLHLRPYK</sequence>
<gene>
    <name evidence="2" type="ordered locus">SAV1949</name>
</gene>
<proteinExistence type="predicted"/>
<evidence type="ECO:0000313" key="2">
    <source>
        <dbReference type="EMBL" id="BAB58111.1"/>
    </source>
</evidence>
<dbReference type="EMBL" id="BA000017">
    <property type="protein sequence ID" value="BAB58111.1"/>
    <property type="molecule type" value="Genomic_DNA"/>
</dbReference>
<evidence type="ECO:0000256" key="1">
    <source>
        <dbReference type="SAM" id="Phobius"/>
    </source>
</evidence>
<keyword evidence="1" id="KW-1133">Transmembrane helix</keyword>
<organism evidence="2 3">
    <name type="scientific">Staphylococcus aureus (strain Mu50 / ATCC 700699)</name>
    <dbReference type="NCBI Taxonomy" id="158878"/>
    <lineage>
        <taxon>Bacteria</taxon>
        <taxon>Bacillati</taxon>
        <taxon>Bacillota</taxon>
        <taxon>Bacilli</taxon>
        <taxon>Bacillales</taxon>
        <taxon>Staphylococcaceae</taxon>
        <taxon>Staphylococcus</taxon>
    </lineage>
</organism>
<dbReference type="KEGG" id="sav:SAV1949"/>
<name>A0A0H3JS83_STAAM</name>
<keyword evidence="1" id="KW-0812">Transmembrane</keyword>
<keyword evidence="1" id="KW-0472">Membrane</keyword>
<reference evidence="2 3" key="1">
    <citation type="journal article" date="2001" name="Lancet">
        <title>Whole genome sequencing of meticillin-resistant Staphylococcus aureus.</title>
        <authorList>
            <person name="Kuroda M."/>
            <person name="Ohta T."/>
            <person name="Uchiyama I."/>
            <person name="Baba T."/>
            <person name="Yuzawa H."/>
            <person name="Kobayashi I."/>
            <person name="Cui L."/>
            <person name="Oguchi A."/>
            <person name="Aoki K."/>
            <person name="Nagai Y."/>
            <person name="Lian J."/>
            <person name="Ito T."/>
            <person name="Kanamori M."/>
            <person name="Matsumaru H."/>
            <person name="Maruyama A."/>
            <person name="Murakami H."/>
            <person name="Hosoyama A."/>
            <person name="Mizutani-Ui Y."/>
            <person name="Takahashi N.K."/>
            <person name="Sawano T."/>
            <person name="Inoue R."/>
            <person name="Kaito C."/>
            <person name="Sekimizu K."/>
            <person name="Hirakawa H."/>
            <person name="Kuhara S."/>
            <person name="Goto S."/>
            <person name="Yabuzaki J."/>
            <person name="Kanehisa M."/>
            <person name="Yamashita A."/>
            <person name="Oshima K."/>
            <person name="Furuya K."/>
            <person name="Yoshino C."/>
            <person name="Shiba T."/>
            <person name="Hattori M."/>
            <person name="Ogasawara N."/>
            <person name="Hayashi H."/>
            <person name="Hiramatsu K."/>
        </authorList>
    </citation>
    <scope>NUCLEOTIDE SEQUENCE [LARGE SCALE GENOMIC DNA]</scope>
    <source>
        <strain evidence="3">Mu50 / ATCC 700699</strain>
    </source>
</reference>
<dbReference type="Proteomes" id="UP000002481">
    <property type="component" value="Chromosome"/>
</dbReference>
<protein>
    <submittedName>
        <fullName evidence="2">Uncharacterized protein</fullName>
    </submittedName>
</protein>
<accession>A0A0H3JS83</accession>
<feature type="transmembrane region" description="Helical" evidence="1">
    <location>
        <begin position="38"/>
        <end position="56"/>
    </location>
</feature>
<feature type="transmembrane region" description="Helical" evidence="1">
    <location>
        <begin position="15"/>
        <end position="32"/>
    </location>
</feature>
<dbReference type="AlphaFoldDB" id="A0A0H3JS83"/>
<dbReference type="HOGENOM" id="CLU_2604316_0_0_9"/>
<evidence type="ECO:0000313" key="3">
    <source>
        <dbReference type="Proteomes" id="UP000002481"/>
    </source>
</evidence>